<evidence type="ECO:0000313" key="3">
    <source>
        <dbReference type="EMBL" id="PSN64136.1"/>
    </source>
</evidence>
<protein>
    <submittedName>
        <fullName evidence="3">Uncharacterized protein</fullName>
    </submittedName>
</protein>
<keyword evidence="2" id="KW-0812">Transmembrane</keyword>
<reference evidence="3 4" key="1">
    <citation type="journal article" date="2018" name="Front. Microbiol.">
        <title>Genome-Wide Analysis of Corynespora cassiicola Leaf Fall Disease Putative Effectors.</title>
        <authorList>
            <person name="Lopez D."/>
            <person name="Ribeiro S."/>
            <person name="Label P."/>
            <person name="Fumanal B."/>
            <person name="Venisse J.S."/>
            <person name="Kohler A."/>
            <person name="de Oliveira R.R."/>
            <person name="Labutti K."/>
            <person name="Lipzen A."/>
            <person name="Lail K."/>
            <person name="Bauer D."/>
            <person name="Ohm R.A."/>
            <person name="Barry K.W."/>
            <person name="Spatafora J."/>
            <person name="Grigoriev I.V."/>
            <person name="Martin F.M."/>
            <person name="Pujade-Renaud V."/>
        </authorList>
    </citation>
    <scope>NUCLEOTIDE SEQUENCE [LARGE SCALE GENOMIC DNA]</scope>
    <source>
        <strain evidence="3 4">Philippines</strain>
    </source>
</reference>
<feature type="region of interest" description="Disordered" evidence="1">
    <location>
        <begin position="141"/>
        <end position="239"/>
    </location>
</feature>
<feature type="region of interest" description="Disordered" evidence="1">
    <location>
        <begin position="19"/>
        <end position="53"/>
    </location>
</feature>
<organism evidence="3 4">
    <name type="scientific">Corynespora cassiicola Philippines</name>
    <dbReference type="NCBI Taxonomy" id="1448308"/>
    <lineage>
        <taxon>Eukaryota</taxon>
        <taxon>Fungi</taxon>
        <taxon>Dikarya</taxon>
        <taxon>Ascomycota</taxon>
        <taxon>Pezizomycotina</taxon>
        <taxon>Dothideomycetes</taxon>
        <taxon>Pleosporomycetidae</taxon>
        <taxon>Pleosporales</taxon>
        <taxon>Corynesporascaceae</taxon>
        <taxon>Corynespora</taxon>
    </lineage>
</organism>
<feature type="transmembrane region" description="Helical" evidence="2">
    <location>
        <begin position="255"/>
        <end position="281"/>
    </location>
</feature>
<evidence type="ECO:0000313" key="4">
    <source>
        <dbReference type="Proteomes" id="UP000240883"/>
    </source>
</evidence>
<evidence type="ECO:0000256" key="1">
    <source>
        <dbReference type="SAM" id="MobiDB-lite"/>
    </source>
</evidence>
<dbReference type="AlphaFoldDB" id="A0A2T2NFV3"/>
<dbReference type="Proteomes" id="UP000240883">
    <property type="component" value="Unassembled WGS sequence"/>
</dbReference>
<evidence type="ECO:0000256" key="2">
    <source>
        <dbReference type="SAM" id="Phobius"/>
    </source>
</evidence>
<sequence length="307" mass="33351">MPTTWTCAMHSSTITAAIPTIPTPKNRNRTGISRPLNNRKPGRTPIASQKQDPTSINRTTAFAYLASPTLRSHLRLTIALAFTLGGSHSRGHSTPSLQSPASGWLPLIQLLGSKVMVGTLLFVSLVLVAWPLGEAFWPEVKDGEEREKEGEDEEEGVGGLDGGREGGKERKPWEARGRGWGVGAAQRGERSGVGMSAPVEEGSRPLDMDKRQGRGEDRERSPQQPGVGQSQEQHSTTTTTMPASMIRLSVFQAGILALAFLLFVIVFAILVAHCLAWFVVYKTEVRLGEVRRGVMRGGEMRVCLCAK</sequence>
<feature type="compositionally biased region" description="Basic and acidic residues" evidence="1">
    <location>
        <begin position="201"/>
        <end position="221"/>
    </location>
</feature>
<dbReference type="EMBL" id="KZ678139">
    <property type="protein sequence ID" value="PSN64136.1"/>
    <property type="molecule type" value="Genomic_DNA"/>
</dbReference>
<keyword evidence="4" id="KW-1185">Reference proteome</keyword>
<feature type="compositionally biased region" description="Polar residues" evidence="1">
    <location>
        <begin position="222"/>
        <end position="235"/>
    </location>
</feature>
<keyword evidence="2" id="KW-0472">Membrane</keyword>
<feature type="compositionally biased region" description="Basic and acidic residues" evidence="1">
    <location>
        <begin position="162"/>
        <end position="177"/>
    </location>
</feature>
<keyword evidence="2" id="KW-1133">Transmembrane helix</keyword>
<name>A0A2T2NFV3_CORCC</name>
<gene>
    <name evidence="3" type="ORF">BS50DRAFT_591093</name>
</gene>
<accession>A0A2T2NFV3</accession>
<proteinExistence type="predicted"/>